<dbReference type="Proteomes" id="UP001293593">
    <property type="component" value="Unassembled WGS sequence"/>
</dbReference>
<evidence type="ECO:0000313" key="2">
    <source>
        <dbReference type="Proteomes" id="UP001293593"/>
    </source>
</evidence>
<organism evidence="1 2">
    <name type="scientific">Acacia crassicarpa</name>
    <name type="common">northern wattle</name>
    <dbReference type="NCBI Taxonomy" id="499986"/>
    <lineage>
        <taxon>Eukaryota</taxon>
        <taxon>Viridiplantae</taxon>
        <taxon>Streptophyta</taxon>
        <taxon>Embryophyta</taxon>
        <taxon>Tracheophyta</taxon>
        <taxon>Spermatophyta</taxon>
        <taxon>Magnoliopsida</taxon>
        <taxon>eudicotyledons</taxon>
        <taxon>Gunneridae</taxon>
        <taxon>Pentapetalae</taxon>
        <taxon>rosids</taxon>
        <taxon>fabids</taxon>
        <taxon>Fabales</taxon>
        <taxon>Fabaceae</taxon>
        <taxon>Caesalpinioideae</taxon>
        <taxon>mimosoid clade</taxon>
        <taxon>Acacieae</taxon>
        <taxon>Acacia</taxon>
    </lineage>
</organism>
<evidence type="ECO:0000313" key="1">
    <source>
        <dbReference type="EMBL" id="KAK4258532.1"/>
    </source>
</evidence>
<dbReference type="EMBL" id="JAWXYG010000011">
    <property type="protein sequence ID" value="KAK4258532.1"/>
    <property type="molecule type" value="Genomic_DNA"/>
</dbReference>
<reference evidence="1" key="1">
    <citation type="submission" date="2023-10" db="EMBL/GenBank/DDBJ databases">
        <title>Chromosome-level genome of the transformable northern wattle, Acacia crassicarpa.</title>
        <authorList>
            <person name="Massaro I."/>
            <person name="Sinha N.R."/>
            <person name="Poethig S."/>
            <person name="Leichty A.R."/>
        </authorList>
    </citation>
    <scope>NUCLEOTIDE SEQUENCE</scope>
    <source>
        <strain evidence="1">Acra3RX</strain>
        <tissue evidence="1">Leaf</tissue>
    </source>
</reference>
<dbReference type="AlphaFoldDB" id="A0AAE1M9B7"/>
<proteinExistence type="predicted"/>
<name>A0AAE1M9B7_9FABA</name>
<comment type="caution">
    <text evidence="1">The sequence shown here is derived from an EMBL/GenBank/DDBJ whole genome shotgun (WGS) entry which is preliminary data.</text>
</comment>
<sequence>MARRLAQSRSGQLMVVGTWDYTRLASVVTTEVIRRLMATPPPLSTAE</sequence>
<accession>A0AAE1M9B7</accession>
<keyword evidence="2" id="KW-1185">Reference proteome</keyword>
<protein>
    <submittedName>
        <fullName evidence="1">Uncharacterized protein</fullName>
    </submittedName>
</protein>
<gene>
    <name evidence="1" type="ORF">QN277_004974</name>
</gene>